<dbReference type="AlphaFoldDB" id="A0A438C9W2"/>
<proteinExistence type="predicted"/>
<accession>A0A438C9W2</accession>
<reference evidence="1 2" key="1">
    <citation type="journal article" date="2018" name="PLoS Genet.">
        <title>Population sequencing reveals clonal diversity and ancestral inbreeding in the grapevine cultivar Chardonnay.</title>
        <authorList>
            <person name="Roach M.J."/>
            <person name="Johnson D.L."/>
            <person name="Bohlmann J."/>
            <person name="van Vuuren H.J."/>
            <person name="Jones S.J."/>
            <person name="Pretorius I.S."/>
            <person name="Schmidt S.A."/>
            <person name="Borneman A.R."/>
        </authorList>
    </citation>
    <scope>NUCLEOTIDE SEQUENCE [LARGE SCALE GENOMIC DNA]</scope>
    <source>
        <strain evidence="2">cv. Chardonnay</strain>
        <tissue evidence="1">Leaf</tissue>
    </source>
</reference>
<gene>
    <name evidence="1" type="ORF">CK203_114952</name>
</gene>
<sequence>MEANIKLTHDDGEPLKDPELSNPMFHEWTKHIEIDCHLVREKIQAGCLKTMHVSSQHKVAELLTIALFLAQFKFLLSKMEFIICLLHLEREY</sequence>
<name>A0A438C9W2_VITVI</name>
<dbReference type="EMBL" id="QGNW01002404">
    <property type="protein sequence ID" value="RVW20043.1"/>
    <property type="molecule type" value="Genomic_DNA"/>
</dbReference>
<comment type="caution">
    <text evidence="1">The sequence shown here is derived from an EMBL/GenBank/DDBJ whole genome shotgun (WGS) entry which is preliminary data.</text>
</comment>
<protein>
    <recommendedName>
        <fullName evidence="3">Copia protein</fullName>
    </recommendedName>
</protein>
<evidence type="ECO:0008006" key="3">
    <source>
        <dbReference type="Google" id="ProtNLM"/>
    </source>
</evidence>
<dbReference type="Proteomes" id="UP000288805">
    <property type="component" value="Unassembled WGS sequence"/>
</dbReference>
<organism evidence="1 2">
    <name type="scientific">Vitis vinifera</name>
    <name type="common">Grape</name>
    <dbReference type="NCBI Taxonomy" id="29760"/>
    <lineage>
        <taxon>Eukaryota</taxon>
        <taxon>Viridiplantae</taxon>
        <taxon>Streptophyta</taxon>
        <taxon>Embryophyta</taxon>
        <taxon>Tracheophyta</taxon>
        <taxon>Spermatophyta</taxon>
        <taxon>Magnoliopsida</taxon>
        <taxon>eudicotyledons</taxon>
        <taxon>Gunneridae</taxon>
        <taxon>Pentapetalae</taxon>
        <taxon>rosids</taxon>
        <taxon>Vitales</taxon>
        <taxon>Vitaceae</taxon>
        <taxon>Viteae</taxon>
        <taxon>Vitis</taxon>
    </lineage>
</organism>
<evidence type="ECO:0000313" key="2">
    <source>
        <dbReference type="Proteomes" id="UP000288805"/>
    </source>
</evidence>
<evidence type="ECO:0000313" key="1">
    <source>
        <dbReference type="EMBL" id="RVW20043.1"/>
    </source>
</evidence>